<evidence type="ECO:0000259" key="9">
    <source>
        <dbReference type="Pfam" id="PF17676"/>
    </source>
</evidence>
<evidence type="ECO:0000313" key="11">
    <source>
        <dbReference type="Proteomes" id="UP000290849"/>
    </source>
</evidence>
<dbReference type="GO" id="GO:0006508">
    <property type="term" value="P:proteolysis"/>
    <property type="evidence" value="ECO:0007669"/>
    <property type="project" value="UniProtKB-KW"/>
</dbReference>
<dbReference type="InterPro" id="IPR027478">
    <property type="entry name" value="LdcA_N"/>
</dbReference>
<organism evidence="10 11">
    <name type="scientific">Achromobacter aloeverae</name>
    <dbReference type="NCBI Taxonomy" id="1750518"/>
    <lineage>
        <taxon>Bacteria</taxon>
        <taxon>Pseudomonadati</taxon>
        <taxon>Pseudomonadota</taxon>
        <taxon>Betaproteobacteria</taxon>
        <taxon>Burkholderiales</taxon>
        <taxon>Alcaligenaceae</taxon>
        <taxon>Achromobacter</taxon>
    </lineage>
</organism>
<dbReference type="Gene3D" id="3.40.50.10740">
    <property type="entry name" value="Class I glutamine amidotransferase-like"/>
    <property type="match status" value="1"/>
</dbReference>
<name>A0A4Q1HPE3_9BURK</name>
<dbReference type="SUPFAM" id="SSF141986">
    <property type="entry name" value="LD-carboxypeptidase A C-terminal domain-like"/>
    <property type="match status" value="1"/>
</dbReference>
<keyword evidence="2 10" id="KW-0121">Carboxypeptidase</keyword>
<dbReference type="InterPro" id="IPR003507">
    <property type="entry name" value="S66_fam"/>
</dbReference>
<evidence type="ECO:0000256" key="1">
    <source>
        <dbReference type="ARBA" id="ARBA00010233"/>
    </source>
</evidence>
<dbReference type="InterPro" id="IPR040921">
    <property type="entry name" value="Peptidase_S66C"/>
</dbReference>
<proteinExistence type="inferred from homology"/>
<keyword evidence="4" id="KW-0378">Hydrolase</keyword>
<feature type="active site" description="Charge relay system" evidence="6">
    <location>
        <position position="268"/>
    </location>
</feature>
<dbReference type="PIRSF" id="PIRSF028757">
    <property type="entry name" value="LD-carboxypeptidase"/>
    <property type="match status" value="1"/>
</dbReference>
<dbReference type="CDD" id="cd07025">
    <property type="entry name" value="Peptidase_S66"/>
    <property type="match status" value="1"/>
</dbReference>
<feature type="domain" description="LD-carboxypeptidase C-terminal" evidence="9">
    <location>
        <begin position="167"/>
        <end position="281"/>
    </location>
</feature>
<comment type="similarity">
    <text evidence="1">Belongs to the peptidase S66 family.</text>
</comment>
<dbReference type="Gene3D" id="3.50.30.60">
    <property type="entry name" value="LD-carboxypeptidase A C-terminal domain-like"/>
    <property type="match status" value="1"/>
</dbReference>
<sequence>MSNKQGIYLISPSSAVADPEAVERARHNLTAQGFRTVVDRGALAVHQRFAGTDAQRLAALDRALKQKQPIVMATRGGYGLGRLLPMIDWKAVADSGKRFVGMSDFTAFNLALLARTGAVSYTGATAMADFGGKKVDELTSALFGELMRGELEILSFETADADPVDCRGILWGGTLAMVASLVGTPYMPRIRGGILFLEDVAEHPYRVERMLTQLWQAGILQKQKAILLGHFTNYRLAPNDAGFDMPEVVKWLRQTVKVPVLTGLPYGHIASKATLPIGKKIGVATEPGLVHLVLDEHDHEHEDGHGHDHHHDHDHDDGHDHRHDHGRPGRGHG</sequence>
<dbReference type="SUPFAM" id="SSF52317">
    <property type="entry name" value="Class I glutamine amidotransferase-like"/>
    <property type="match status" value="1"/>
</dbReference>
<keyword evidence="11" id="KW-1185">Reference proteome</keyword>
<feature type="compositionally biased region" description="Basic and acidic residues" evidence="7">
    <location>
        <begin position="299"/>
        <end position="327"/>
    </location>
</feature>
<evidence type="ECO:0000259" key="8">
    <source>
        <dbReference type="Pfam" id="PF02016"/>
    </source>
</evidence>
<feature type="active site" description="Nucleophile" evidence="6">
    <location>
        <position position="103"/>
    </location>
</feature>
<evidence type="ECO:0000256" key="2">
    <source>
        <dbReference type="ARBA" id="ARBA00022645"/>
    </source>
</evidence>
<dbReference type="GO" id="GO:0008236">
    <property type="term" value="F:serine-type peptidase activity"/>
    <property type="evidence" value="ECO:0007669"/>
    <property type="project" value="UniProtKB-KW"/>
</dbReference>
<feature type="region of interest" description="Disordered" evidence="7">
    <location>
        <begin position="299"/>
        <end position="333"/>
    </location>
</feature>
<dbReference type="PANTHER" id="PTHR30237">
    <property type="entry name" value="MURAMOYLTETRAPEPTIDE CARBOXYPEPTIDASE"/>
    <property type="match status" value="1"/>
</dbReference>
<gene>
    <name evidence="10" type="ORF">C7R54_02785</name>
</gene>
<dbReference type="InterPro" id="IPR040449">
    <property type="entry name" value="Peptidase_S66_N"/>
</dbReference>
<evidence type="ECO:0000313" key="10">
    <source>
        <dbReference type="EMBL" id="RXN92697.1"/>
    </source>
</evidence>
<feature type="domain" description="LD-carboxypeptidase N-terminal" evidence="8">
    <location>
        <begin position="7"/>
        <end position="123"/>
    </location>
</feature>
<evidence type="ECO:0000256" key="4">
    <source>
        <dbReference type="ARBA" id="ARBA00022801"/>
    </source>
</evidence>
<keyword evidence="3" id="KW-0645">Protease</keyword>
<dbReference type="EMBL" id="PYAL01000001">
    <property type="protein sequence ID" value="RXN92697.1"/>
    <property type="molecule type" value="Genomic_DNA"/>
</dbReference>
<dbReference type="RefSeq" id="WP_129148657.1">
    <property type="nucleotide sequence ID" value="NZ_JBHSDO010000006.1"/>
</dbReference>
<dbReference type="GO" id="GO:0004180">
    <property type="term" value="F:carboxypeptidase activity"/>
    <property type="evidence" value="ECO:0007669"/>
    <property type="project" value="UniProtKB-KW"/>
</dbReference>
<dbReference type="Pfam" id="PF02016">
    <property type="entry name" value="Peptidase_S66"/>
    <property type="match status" value="1"/>
</dbReference>
<evidence type="ECO:0000256" key="3">
    <source>
        <dbReference type="ARBA" id="ARBA00022670"/>
    </source>
</evidence>
<feature type="active site" description="Charge relay system" evidence="6">
    <location>
        <position position="198"/>
    </location>
</feature>
<dbReference type="OrthoDB" id="9807329at2"/>
<keyword evidence="5" id="KW-0720">Serine protease</keyword>
<dbReference type="AlphaFoldDB" id="A0A4Q1HPE3"/>
<dbReference type="Proteomes" id="UP000290849">
    <property type="component" value="Unassembled WGS sequence"/>
</dbReference>
<dbReference type="InterPro" id="IPR027461">
    <property type="entry name" value="Carboxypeptidase_A_C_sf"/>
</dbReference>
<protein>
    <submittedName>
        <fullName evidence="10">LD-carboxypeptidase</fullName>
    </submittedName>
</protein>
<evidence type="ECO:0000256" key="7">
    <source>
        <dbReference type="SAM" id="MobiDB-lite"/>
    </source>
</evidence>
<reference evidence="10 11" key="1">
    <citation type="journal article" date="2017" name="Int. J. Syst. Evol. Microbiol.">
        <title>Achromobacter aloeverae sp. nov., isolated from the root of Aloe vera (L.) Burm.f.</title>
        <authorList>
            <person name="Kuncharoen N."/>
            <person name="Muramatsu Y."/>
            <person name="Shibata C."/>
            <person name="Kamakura Y."/>
            <person name="Nakagawa Y."/>
            <person name="Tanasupawat S."/>
        </authorList>
    </citation>
    <scope>NUCLEOTIDE SEQUENCE [LARGE SCALE GENOMIC DNA]</scope>
    <source>
        <strain evidence="10 11">AVA-1</strain>
    </source>
</reference>
<dbReference type="Pfam" id="PF17676">
    <property type="entry name" value="Peptidase_S66C"/>
    <property type="match status" value="1"/>
</dbReference>
<accession>A0A4Q1HPE3</accession>
<evidence type="ECO:0000256" key="6">
    <source>
        <dbReference type="PIRSR" id="PIRSR028757-1"/>
    </source>
</evidence>
<dbReference type="PANTHER" id="PTHR30237:SF2">
    <property type="entry name" value="MUREIN TETRAPEPTIDE CARBOXYPEPTIDASE"/>
    <property type="match status" value="1"/>
</dbReference>
<evidence type="ECO:0000256" key="5">
    <source>
        <dbReference type="ARBA" id="ARBA00022825"/>
    </source>
</evidence>
<comment type="caution">
    <text evidence="10">The sequence shown here is derived from an EMBL/GenBank/DDBJ whole genome shotgun (WGS) entry which is preliminary data.</text>
</comment>
<dbReference type="InterPro" id="IPR029062">
    <property type="entry name" value="Class_I_gatase-like"/>
</dbReference>